<dbReference type="PANTHER" id="PTHR10758">
    <property type="entry name" value="26S PROTEASOME NON-ATPASE REGULATORY SUBUNIT 3/COP9 SIGNALOSOME COMPLEX SUBUNIT 3"/>
    <property type="match status" value="1"/>
</dbReference>
<name>A0A1Y2BCM2_9TREE</name>
<dbReference type="SMART" id="SM00753">
    <property type="entry name" value="PAM"/>
    <property type="match status" value="1"/>
</dbReference>
<dbReference type="GO" id="GO:0008541">
    <property type="term" value="C:proteasome regulatory particle, lid subcomplex"/>
    <property type="evidence" value="ECO:0007669"/>
    <property type="project" value="TreeGrafter"/>
</dbReference>
<comment type="caution">
    <text evidence="5">The sequence shown here is derived from an EMBL/GenBank/DDBJ whole genome shotgun (WGS) entry which is preliminary data.</text>
</comment>
<protein>
    <submittedName>
        <fullName evidence="5">Proteasome regulatory subunit C-terminal-domain-containing protein</fullName>
    </submittedName>
</protein>
<dbReference type="InterPro" id="IPR050756">
    <property type="entry name" value="CSN3"/>
</dbReference>
<evidence type="ECO:0000259" key="4">
    <source>
        <dbReference type="PROSITE" id="PS50250"/>
    </source>
</evidence>
<keyword evidence="6" id="KW-1185">Reference proteome</keyword>
<dbReference type="Pfam" id="PF25573">
    <property type="entry name" value="TPR_PSMD3_N"/>
    <property type="match status" value="1"/>
</dbReference>
<dbReference type="STRING" id="71784.A0A1Y2BCM2"/>
<dbReference type="SUPFAM" id="SSF46785">
    <property type="entry name" value="Winged helix' DNA-binding domain"/>
    <property type="match status" value="1"/>
</dbReference>
<gene>
    <name evidence="5" type="ORF">BCR39DRAFT_522934</name>
</gene>
<evidence type="ECO:0000256" key="2">
    <source>
        <dbReference type="ARBA" id="ARBA00022942"/>
    </source>
</evidence>
<dbReference type="Pfam" id="PF08375">
    <property type="entry name" value="Rpn3_C"/>
    <property type="match status" value="1"/>
</dbReference>
<dbReference type="InterPro" id="IPR036390">
    <property type="entry name" value="WH_DNA-bd_sf"/>
</dbReference>
<dbReference type="SMART" id="SM00088">
    <property type="entry name" value="PINT"/>
    <property type="match status" value="1"/>
</dbReference>
<dbReference type="InterPro" id="IPR057985">
    <property type="entry name" value="TPR_PSMD3_N"/>
</dbReference>
<dbReference type="InterPro" id="IPR000717">
    <property type="entry name" value="PCI_dom"/>
</dbReference>
<dbReference type="AlphaFoldDB" id="A0A1Y2BCM2"/>
<accession>A0A1Y2BCM2</accession>
<feature type="region of interest" description="Disordered" evidence="3">
    <location>
        <begin position="474"/>
        <end position="512"/>
    </location>
</feature>
<dbReference type="GO" id="GO:0042176">
    <property type="term" value="P:regulation of protein catabolic process"/>
    <property type="evidence" value="ECO:0007669"/>
    <property type="project" value="InterPro"/>
</dbReference>
<dbReference type="GO" id="GO:0006511">
    <property type="term" value="P:ubiquitin-dependent protein catabolic process"/>
    <property type="evidence" value="ECO:0007669"/>
    <property type="project" value="TreeGrafter"/>
</dbReference>
<feature type="compositionally biased region" description="Acidic residues" evidence="3">
    <location>
        <begin position="501"/>
        <end position="512"/>
    </location>
</feature>
<dbReference type="EMBL" id="MCFC01000009">
    <property type="protein sequence ID" value="ORY32573.1"/>
    <property type="molecule type" value="Genomic_DNA"/>
</dbReference>
<feature type="region of interest" description="Disordered" evidence="3">
    <location>
        <begin position="105"/>
        <end position="131"/>
    </location>
</feature>
<dbReference type="OrthoDB" id="1713558at2759"/>
<evidence type="ECO:0000256" key="3">
    <source>
        <dbReference type="SAM" id="MobiDB-lite"/>
    </source>
</evidence>
<reference evidence="5 6" key="1">
    <citation type="submission" date="2016-07" db="EMBL/GenBank/DDBJ databases">
        <title>Pervasive Adenine N6-methylation of Active Genes in Fungi.</title>
        <authorList>
            <consortium name="DOE Joint Genome Institute"/>
            <person name="Mondo S.J."/>
            <person name="Dannebaum R.O."/>
            <person name="Kuo R.C."/>
            <person name="Labutti K."/>
            <person name="Haridas S."/>
            <person name="Kuo A."/>
            <person name="Salamov A."/>
            <person name="Ahrendt S.R."/>
            <person name="Lipzen A."/>
            <person name="Sullivan W."/>
            <person name="Andreopoulos W.B."/>
            <person name="Clum A."/>
            <person name="Lindquist E."/>
            <person name="Daum C."/>
            <person name="Ramamoorthy G.K."/>
            <person name="Gryganskyi A."/>
            <person name="Culley D."/>
            <person name="Magnuson J.K."/>
            <person name="James T.Y."/>
            <person name="O'Malley M.A."/>
            <person name="Stajich J.E."/>
            <person name="Spatafora J.W."/>
            <person name="Visel A."/>
            <person name="Grigoriev I.V."/>
        </authorList>
    </citation>
    <scope>NUCLEOTIDE SEQUENCE [LARGE SCALE GENOMIC DNA]</scope>
    <source>
        <strain evidence="5 6">68-887.2</strain>
    </source>
</reference>
<organism evidence="5 6">
    <name type="scientific">Naematelia encephala</name>
    <dbReference type="NCBI Taxonomy" id="71784"/>
    <lineage>
        <taxon>Eukaryota</taxon>
        <taxon>Fungi</taxon>
        <taxon>Dikarya</taxon>
        <taxon>Basidiomycota</taxon>
        <taxon>Agaricomycotina</taxon>
        <taxon>Tremellomycetes</taxon>
        <taxon>Tremellales</taxon>
        <taxon>Naemateliaceae</taxon>
        <taxon>Naematelia</taxon>
    </lineage>
</organism>
<sequence>MSTEVSKESEKKEEESKIEEDKEKAVEPVVQTVEDEILAHLVMIGRAVSTTEPRFTLRILRTLTTLRKKLTKPVLRFALDQAFPKGSKTGQTLIASSIFQDLPSKDEGESMEVDADATPVSKKYSPPTDGATSDLLPEGVVYLRLLLILANLDAGKSKEAGEFALETTELITQANRRTMDQLASKVYFYLARAYELQGRLTELQPLLLATRQTASLRKDETLEATVLNLLIRSYLAQHQYDQADRLVARVTFPTNVNQAQSVRYMFYLARLRAVQLNYASASTLLNNAIRRAPKDEVAPGFVQILHKYLIVVTLLTGVIPDRTIFRKPVLKQALVPYFQIVQAVRVGDMTAFQKAFSTYESTFNADSTHFLILRLRHFVIKTALRSITLAYSRISLADVCVKLHLDSEEDTEYIVAKAIKDGVIDATIDHAGGYMQSRIAKDVYETDAPQLEFNRRVGTCTQLYNETVRAMRYPPNAHRRELESAADARERDREYAQLVQESEDAGDDLDDL</sequence>
<dbReference type="PROSITE" id="PS50250">
    <property type="entry name" value="PCI"/>
    <property type="match status" value="1"/>
</dbReference>
<feature type="domain" description="PCI" evidence="4">
    <location>
        <begin position="262"/>
        <end position="442"/>
    </location>
</feature>
<dbReference type="Pfam" id="PF01399">
    <property type="entry name" value="PCI"/>
    <property type="match status" value="1"/>
</dbReference>
<dbReference type="Gene3D" id="1.25.40.570">
    <property type="match status" value="1"/>
</dbReference>
<dbReference type="InterPro" id="IPR013586">
    <property type="entry name" value="PSMD3_C"/>
</dbReference>
<feature type="compositionally biased region" description="Basic and acidic residues" evidence="3">
    <location>
        <begin position="478"/>
        <end position="495"/>
    </location>
</feature>
<dbReference type="InterPro" id="IPR011990">
    <property type="entry name" value="TPR-like_helical_dom_sf"/>
</dbReference>
<dbReference type="GO" id="GO:0030234">
    <property type="term" value="F:enzyme regulator activity"/>
    <property type="evidence" value="ECO:0007669"/>
    <property type="project" value="InterPro"/>
</dbReference>
<keyword evidence="2 5" id="KW-0647">Proteasome</keyword>
<proteinExistence type="inferred from homology"/>
<dbReference type="PANTHER" id="PTHR10758:SF2">
    <property type="entry name" value="26S PROTEASOME NON-ATPASE REGULATORY SUBUNIT 3"/>
    <property type="match status" value="1"/>
</dbReference>
<dbReference type="InParanoid" id="A0A1Y2BCM2"/>
<dbReference type="FunCoup" id="A0A1Y2BCM2">
    <property type="interactions" value="517"/>
</dbReference>
<evidence type="ECO:0000313" key="5">
    <source>
        <dbReference type="EMBL" id="ORY32573.1"/>
    </source>
</evidence>
<feature type="region of interest" description="Disordered" evidence="3">
    <location>
        <begin position="1"/>
        <end position="24"/>
    </location>
</feature>
<comment type="similarity">
    <text evidence="1">Belongs to the proteasome subunit S3 family.</text>
</comment>
<evidence type="ECO:0000256" key="1">
    <source>
        <dbReference type="ARBA" id="ARBA00007912"/>
    </source>
</evidence>
<dbReference type="Proteomes" id="UP000193986">
    <property type="component" value="Unassembled WGS sequence"/>
</dbReference>
<evidence type="ECO:0000313" key="6">
    <source>
        <dbReference type="Proteomes" id="UP000193986"/>
    </source>
</evidence>
<dbReference type="Gene3D" id="1.25.40.10">
    <property type="entry name" value="Tetratricopeptide repeat domain"/>
    <property type="match status" value="1"/>
</dbReference>